<dbReference type="SUPFAM" id="SSF141868">
    <property type="entry name" value="EAL domain-like"/>
    <property type="match status" value="1"/>
</dbReference>
<dbReference type="RefSeq" id="WP_346028433.1">
    <property type="nucleotide sequence ID" value="NZ_BAAAON010000003.1"/>
</dbReference>
<evidence type="ECO:0000259" key="1">
    <source>
        <dbReference type="PROSITE" id="PS50883"/>
    </source>
</evidence>
<dbReference type="InterPro" id="IPR043128">
    <property type="entry name" value="Rev_trsase/Diguanyl_cyclase"/>
</dbReference>
<dbReference type="InterPro" id="IPR000160">
    <property type="entry name" value="GGDEF_dom"/>
</dbReference>
<proteinExistence type="predicted"/>
<protein>
    <recommendedName>
        <fullName evidence="5">Diguanylate cyclase</fullName>
    </recommendedName>
</protein>
<dbReference type="InterPro" id="IPR029787">
    <property type="entry name" value="Nucleotide_cyclase"/>
</dbReference>
<dbReference type="Proteomes" id="UP001500974">
    <property type="component" value="Unassembled WGS sequence"/>
</dbReference>
<dbReference type="InterPro" id="IPR052155">
    <property type="entry name" value="Biofilm_reg_signaling"/>
</dbReference>
<evidence type="ECO:0000313" key="4">
    <source>
        <dbReference type="Proteomes" id="UP001500974"/>
    </source>
</evidence>
<dbReference type="InterPro" id="IPR035919">
    <property type="entry name" value="EAL_sf"/>
</dbReference>
<dbReference type="PANTHER" id="PTHR44757:SF2">
    <property type="entry name" value="BIOFILM ARCHITECTURE MAINTENANCE PROTEIN MBAA"/>
    <property type="match status" value="1"/>
</dbReference>
<reference evidence="4" key="1">
    <citation type="journal article" date="2019" name="Int. J. Syst. Evol. Microbiol.">
        <title>The Global Catalogue of Microorganisms (GCM) 10K type strain sequencing project: providing services to taxonomists for standard genome sequencing and annotation.</title>
        <authorList>
            <consortium name="The Broad Institute Genomics Platform"/>
            <consortium name="The Broad Institute Genome Sequencing Center for Infectious Disease"/>
            <person name="Wu L."/>
            <person name="Ma J."/>
        </authorList>
    </citation>
    <scope>NUCLEOTIDE SEQUENCE [LARGE SCALE GENOMIC DNA]</scope>
    <source>
        <strain evidence="4">JCM 14917</strain>
    </source>
</reference>
<evidence type="ECO:0000259" key="2">
    <source>
        <dbReference type="PROSITE" id="PS50887"/>
    </source>
</evidence>
<dbReference type="NCBIfam" id="TIGR00254">
    <property type="entry name" value="GGDEF"/>
    <property type="match status" value="1"/>
</dbReference>
<dbReference type="SMART" id="SM00267">
    <property type="entry name" value="GGDEF"/>
    <property type="match status" value="1"/>
</dbReference>
<comment type="caution">
    <text evidence="3">The sequence shown here is derived from an EMBL/GenBank/DDBJ whole genome shotgun (WGS) entry which is preliminary data.</text>
</comment>
<sequence length="964" mass="102781">MEDLDGAATGGETSTATTRLLLQVVADQLGPSGAERVLRRAGLQAQKAKLSGVTGRIPHATTVRLFDAATAETSNPRIGLLLGPAALKDRGLAPLRTLARAHGSTSVLLGSASRLSTRLDTGSVIRADEVTDGKAVLRWWVLPPHAPHQVDCDYTFSLLAQAPALFGLAPAQVSHDLCQLDGAEECRYEVTWKEKPFRRFRRRRVDRRRKSTPVELESAERRLNALQGAATDLTSGESLAEVLERIASRANVAVHAPGHLLAVTLPDGSRHISTRGTGTLLTGALGSGTELNLKHPSLTGLPIVTSPVSSADHSYGVLAAVAYPGQEFFPEDEATLSAYAHHAAVGLDIARMFIETREQGETAQLLLEVARSLNQRSTVETVAQTVADAVPALSGADRSAVALWDDDAGEVRIGAMVGWTGALADKLANYMTTAAESPELAEMLANNLPQLADRNGSAWAQRTVEEFEIQAFAGTPITTDGKLVGIILAHWADRPAPTSIEGVMTERLAGLAGLAGVALDNARLLEETQRQALHDPLTGLPNRVKLESSIEAALVRAAWTEGRVGLLFCDLNRFKRINDSLGHSAGDSVLQQVAARITSAVREGDLVSRYSGDEFIVLLENLHADTEAEVQAEVEGIAARIRLILGEPFEVNGKRLFLDAAIGTALSEALTAGTPDDVTQAARKLVESADLAMYRSKARTRGHAPGRTHSPYRLQLETDLRGAAARGELQVLFQPQVNLETRKVAAAEALLRWRHPELGMISPAEFIPLAEESNLMGEIGAFVLAEACRAGAVWHSLGHPIEVAVNISAAQLNTACFANLVTQTLHESGFPATALILEITETQVISENADVSSLWNLKELGVGISIDDFGTGYSSMTQLHRLPVSEIKIDKSFISTLGPDGSDAFVAGIVGLARGLGLRVVAEGVENTQQLAVLQALGCERAQGYFLGHPADARGLQDLLVSCT</sequence>
<dbReference type="Gene3D" id="3.30.70.270">
    <property type="match status" value="1"/>
</dbReference>
<dbReference type="SMART" id="SM00065">
    <property type="entry name" value="GAF"/>
    <property type="match status" value="1"/>
</dbReference>
<dbReference type="Pfam" id="PF00563">
    <property type="entry name" value="EAL"/>
    <property type="match status" value="1"/>
</dbReference>
<dbReference type="PROSITE" id="PS50883">
    <property type="entry name" value="EAL"/>
    <property type="match status" value="1"/>
</dbReference>
<dbReference type="InterPro" id="IPR003018">
    <property type="entry name" value="GAF"/>
</dbReference>
<dbReference type="SMART" id="SM00052">
    <property type="entry name" value="EAL"/>
    <property type="match status" value="1"/>
</dbReference>
<feature type="domain" description="GGDEF" evidence="2">
    <location>
        <begin position="562"/>
        <end position="711"/>
    </location>
</feature>
<dbReference type="PANTHER" id="PTHR44757">
    <property type="entry name" value="DIGUANYLATE CYCLASE DGCP"/>
    <property type="match status" value="1"/>
</dbReference>
<dbReference type="InterPro" id="IPR029016">
    <property type="entry name" value="GAF-like_dom_sf"/>
</dbReference>
<evidence type="ECO:0000313" key="3">
    <source>
        <dbReference type="EMBL" id="GAA2176685.1"/>
    </source>
</evidence>
<dbReference type="Gene3D" id="3.20.20.450">
    <property type="entry name" value="EAL domain"/>
    <property type="match status" value="1"/>
</dbReference>
<dbReference type="CDD" id="cd01948">
    <property type="entry name" value="EAL"/>
    <property type="match status" value="1"/>
</dbReference>
<gene>
    <name evidence="3" type="ORF">GCM10009784_24150</name>
</gene>
<accession>A0ABP5MPW4</accession>
<dbReference type="CDD" id="cd01949">
    <property type="entry name" value="GGDEF"/>
    <property type="match status" value="1"/>
</dbReference>
<dbReference type="SUPFAM" id="SSF55073">
    <property type="entry name" value="Nucleotide cyclase"/>
    <property type="match status" value="1"/>
</dbReference>
<dbReference type="Pfam" id="PF01590">
    <property type="entry name" value="GAF"/>
    <property type="match status" value="1"/>
</dbReference>
<keyword evidence="4" id="KW-1185">Reference proteome</keyword>
<evidence type="ECO:0008006" key="5">
    <source>
        <dbReference type="Google" id="ProtNLM"/>
    </source>
</evidence>
<dbReference type="EMBL" id="BAAAON010000003">
    <property type="protein sequence ID" value="GAA2176685.1"/>
    <property type="molecule type" value="Genomic_DNA"/>
</dbReference>
<organism evidence="3 4">
    <name type="scientific">Arthrobacter parietis</name>
    <dbReference type="NCBI Taxonomy" id="271434"/>
    <lineage>
        <taxon>Bacteria</taxon>
        <taxon>Bacillati</taxon>
        <taxon>Actinomycetota</taxon>
        <taxon>Actinomycetes</taxon>
        <taxon>Micrococcales</taxon>
        <taxon>Micrococcaceae</taxon>
        <taxon>Arthrobacter</taxon>
    </lineage>
</organism>
<dbReference type="Gene3D" id="3.30.450.40">
    <property type="match status" value="2"/>
</dbReference>
<dbReference type="SUPFAM" id="SSF55781">
    <property type="entry name" value="GAF domain-like"/>
    <property type="match status" value="2"/>
</dbReference>
<name>A0ABP5MPW4_9MICC</name>
<dbReference type="InterPro" id="IPR001633">
    <property type="entry name" value="EAL_dom"/>
</dbReference>
<dbReference type="Pfam" id="PF00990">
    <property type="entry name" value="GGDEF"/>
    <property type="match status" value="1"/>
</dbReference>
<dbReference type="PROSITE" id="PS50887">
    <property type="entry name" value="GGDEF"/>
    <property type="match status" value="1"/>
</dbReference>
<feature type="domain" description="EAL" evidence="1">
    <location>
        <begin position="713"/>
        <end position="964"/>
    </location>
</feature>